<dbReference type="PROSITE" id="PS50928">
    <property type="entry name" value="ABC_TM1"/>
    <property type="match status" value="1"/>
</dbReference>
<proteinExistence type="inferred from homology"/>
<dbReference type="NCBIfam" id="NF008231">
    <property type="entry name" value="PRK10998.1"/>
    <property type="match status" value="1"/>
</dbReference>
<gene>
    <name evidence="13" type="primary">malG</name>
    <name evidence="13" type="ORF">ORQ98_27090</name>
</gene>
<evidence type="ECO:0000256" key="7">
    <source>
        <dbReference type="ARBA" id="ARBA00022692"/>
    </source>
</evidence>
<evidence type="ECO:0000256" key="8">
    <source>
        <dbReference type="ARBA" id="ARBA00022989"/>
    </source>
</evidence>
<keyword evidence="9 11" id="KW-0472">Membrane</keyword>
<evidence type="ECO:0000313" key="13">
    <source>
        <dbReference type="EMBL" id="MDE1465633.1"/>
    </source>
</evidence>
<feature type="domain" description="ABC transmembrane type-1" evidence="12">
    <location>
        <begin position="85"/>
        <end position="281"/>
    </location>
</feature>
<dbReference type="Pfam" id="PF00528">
    <property type="entry name" value="BPD_transp_1"/>
    <property type="match status" value="1"/>
</dbReference>
<feature type="transmembrane region" description="Helical" evidence="11">
    <location>
        <begin position="91"/>
        <end position="113"/>
    </location>
</feature>
<keyword evidence="6" id="KW-0762">Sugar transport</keyword>
<comment type="subcellular location">
    <subcellularLocation>
        <location evidence="2 11">Cell membrane</location>
        <topology evidence="2 11">Multi-pass membrane protein</topology>
    </subcellularLocation>
</comment>
<accession>A0ABT5UGW5</accession>
<keyword evidence="14" id="KW-1185">Reference proteome</keyword>
<keyword evidence="5" id="KW-1003">Cell membrane</keyword>
<keyword evidence="4 11" id="KW-0813">Transport</keyword>
<keyword evidence="8 11" id="KW-1133">Transmembrane helix</keyword>
<comment type="similarity">
    <text evidence="3">Belongs to the binding-protein-dependent transport system permease family. MalFG subfamily.</text>
</comment>
<evidence type="ECO:0000256" key="1">
    <source>
        <dbReference type="ARBA" id="ARBA00002264"/>
    </source>
</evidence>
<evidence type="ECO:0000259" key="12">
    <source>
        <dbReference type="PROSITE" id="PS50928"/>
    </source>
</evidence>
<dbReference type="Gene3D" id="1.10.3720.10">
    <property type="entry name" value="MetI-like"/>
    <property type="match status" value="1"/>
</dbReference>
<dbReference type="SUPFAM" id="SSF161098">
    <property type="entry name" value="MetI-like"/>
    <property type="match status" value="1"/>
</dbReference>
<sequence>MAIVQAKSTKYRVWLSHIGLCGFVALIIFPLLMVVSISFRTGNFSTGDLFPSQFTLEHWSLALGIPFSHADGSITQPPFPVLTWLWNSIKVAAISAGLILLLSTTAAYAFARLRFKGKGFLLKSMLIFQMFPPVLSLVAIYALFDQIGQHVSWLGINTHGALITASLGGLALHIWTIKGYFESIDASLEEAAIVDGASTWQAFRYILLPLSVPILVVVFILAFITSITEYPMASVLLLDVEQLTLAVGAQQYLYEQNYLWGDFAAAAVLSGLPITLVFLYCQRWLVSGLTAGGVKG</sequence>
<dbReference type="EMBL" id="JAPMOU010000074">
    <property type="protein sequence ID" value="MDE1465633.1"/>
    <property type="molecule type" value="Genomic_DNA"/>
</dbReference>
<dbReference type="InterPro" id="IPR035906">
    <property type="entry name" value="MetI-like_sf"/>
</dbReference>
<name>A0ABT5UGW5_9GAMM</name>
<dbReference type="InterPro" id="IPR050901">
    <property type="entry name" value="BP-dep_ABC_trans_perm"/>
</dbReference>
<feature type="transmembrane region" description="Helical" evidence="11">
    <location>
        <begin position="125"/>
        <end position="144"/>
    </location>
</feature>
<organism evidence="13 14">
    <name type="scientific">Spartinivicinus poritis</name>
    <dbReference type="NCBI Taxonomy" id="2994640"/>
    <lineage>
        <taxon>Bacteria</taxon>
        <taxon>Pseudomonadati</taxon>
        <taxon>Pseudomonadota</taxon>
        <taxon>Gammaproteobacteria</taxon>
        <taxon>Oceanospirillales</taxon>
        <taxon>Zooshikellaceae</taxon>
        <taxon>Spartinivicinus</taxon>
    </lineage>
</organism>
<comment type="caution">
    <text evidence="13">The sequence shown here is derived from an EMBL/GenBank/DDBJ whole genome shotgun (WGS) entry which is preliminary data.</text>
</comment>
<feature type="transmembrane region" description="Helical" evidence="11">
    <location>
        <begin position="156"/>
        <end position="175"/>
    </location>
</feature>
<dbReference type="CDD" id="cd06261">
    <property type="entry name" value="TM_PBP2"/>
    <property type="match status" value="1"/>
</dbReference>
<feature type="transmembrane region" description="Helical" evidence="11">
    <location>
        <begin position="263"/>
        <end position="281"/>
    </location>
</feature>
<dbReference type="Proteomes" id="UP001528823">
    <property type="component" value="Unassembled WGS sequence"/>
</dbReference>
<reference evidence="13 14" key="1">
    <citation type="submission" date="2022-11" db="EMBL/GenBank/DDBJ databases">
        <title>Spartinivicinus poritis sp. nov., isolated from scleractinian coral Porites lutea.</title>
        <authorList>
            <person name="Zhang G."/>
            <person name="Cai L."/>
            <person name="Wei Q."/>
        </authorList>
    </citation>
    <scope>NUCLEOTIDE SEQUENCE [LARGE SCALE GENOMIC DNA]</scope>
    <source>
        <strain evidence="13 14">A2-2</strain>
    </source>
</reference>
<evidence type="ECO:0000256" key="6">
    <source>
        <dbReference type="ARBA" id="ARBA00022597"/>
    </source>
</evidence>
<dbReference type="InterPro" id="IPR000515">
    <property type="entry name" value="MetI-like"/>
</dbReference>
<protein>
    <recommendedName>
        <fullName evidence="10">Maltose/maltodextrin transport system permease protein MalG</fullName>
    </recommendedName>
</protein>
<evidence type="ECO:0000313" key="14">
    <source>
        <dbReference type="Proteomes" id="UP001528823"/>
    </source>
</evidence>
<evidence type="ECO:0000256" key="2">
    <source>
        <dbReference type="ARBA" id="ARBA00004651"/>
    </source>
</evidence>
<dbReference type="RefSeq" id="WP_274691937.1">
    <property type="nucleotide sequence ID" value="NZ_JAPMOU010000074.1"/>
</dbReference>
<feature type="transmembrane region" description="Helical" evidence="11">
    <location>
        <begin position="205"/>
        <end position="227"/>
    </location>
</feature>
<evidence type="ECO:0000256" key="4">
    <source>
        <dbReference type="ARBA" id="ARBA00022448"/>
    </source>
</evidence>
<keyword evidence="7 11" id="KW-0812">Transmembrane</keyword>
<dbReference type="PANTHER" id="PTHR32243">
    <property type="entry name" value="MALTOSE TRANSPORT SYSTEM PERMEASE-RELATED"/>
    <property type="match status" value="1"/>
</dbReference>
<comment type="function">
    <text evidence="1">Part of the ABC transporter complex MalEFGK involved in maltose/maltodextrin import. Probably responsible for the translocation of the substrate across the membrane.</text>
</comment>
<dbReference type="PANTHER" id="PTHR32243:SF50">
    <property type="entry name" value="MALTOSE_MALTODEXTRIN TRANSPORT SYSTEM PERMEASE PROTEIN MALG"/>
    <property type="match status" value="1"/>
</dbReference>
<evidence type="ECO:0000256" key="3">
    <source>
        <dbReference type="ARBA" id="ARBA00009047"/>
    </source>
</evidence>
<evidence type="ECO:0000256" key="11">
    <source>
        <dbReference type="RuleBase" id="RU363032"/>
    </source>
</evidence>
<evidence type="ECO:0000256" key="10">
    <source>
        <dbReference type="ARBA" id="ARBA00041109"/>
    </source>
</evidence>
<evidence type="ECO:0000256" key="9">
    <source>
        <dbReference type="ARBA" id="ARBA00023136"/>
    </source>
</evidence>
<feature type="transmembrane region" description="Helical" evidence="11">
    <location>
        <begin position="12"/>
        <end position="39"/>
    </location>
</feature>
<evidence type="ECO:0000256" key="5">
    <source>
        <dbReference type="ARBA" id="ARBA00022475"/>
    </source>
</evidence>